<keyword evidence="2" id="KW-1185">Reference proteome</keyword>
<comment type="caution">
    <text evidence="1">The sequence shown here is derived from an EMBL/GenBank/DDBJ whole genome shotgun (WGS) entry which is preliminary data.</text>
</comment>
<dbReference type="EMBL" id="CAMPGE010009316">
    <property type="protein sequence ID" value="CAI2368188.1"/>
    <property type="molecule type" value="Genomic_DNA"/>
</dbReference>
<sequence>MMMSIKENEHAQIPTLLQRQLRWAYEGLEILKQLDNVKIYNQVYNLNEIYKQQTTMHSVNTEQKAGKNFSKIVKNEYKTRIQDSYFSFKLSAAKEVAPTQQIAAKKRQYRKESLNSDCEIRKATHSHIPSFAPRSAIKVPTLIPCSKILTRKSSHKIIRKYKKLDNLSEALNCSNCSYKNRADCKLQP</sequence>
<reference evidence="1" key="1">
    <citation type="submission" date="2023-07" db="EMBL/GenBank/DDBJ databases">
        <authorList>
            <consortium name="AG Swart"/>
            <person name="Singh M."/>
            <person name="Singh A."/>
            <person name="Seah K."/>
            <person name="Emmerich C."/>
        </authorList>
    </citation>
    <scope>NUCLEOTIDE SEQUENCE</scope>
    <source>
        <strain evidence="1">DP1</strain>
    </source>
</reference>
<dbReference type="Proteomes" id="UP001295684">
    <property type="component" value="Unassembled WGS sequence"/>
</dbReference>
<proteinExistence type="predicted"/>
<protein>
    <submittedName>
        <fullName evidence="1">Uncharacterized protein</fullName>
    </submittedName>
</protein>
<name>A0AAD1XDW4_EUPCR</name>
<organism evidence="1 2">
    <name type="scientific">Euplotes crassus</name>
    <dbReference type="NCBI Taxonomy" id="5936"/>
    <lineage>
        <taxon>Eukaryota</taxon>
        <taxon>Sar</taxon>
        <taxon>Alveolata</taxon>
        <taxon>Ciliophora</taxon>
        <taxon>Intramacronucleata</taxon>
        <taxon>Spirotrichea</taxon>
        <taxon>Hypotrichia</taxon>
        <taxon>Euplotida</taxon>
        <taxon>Euplotidae</taxon>
        <taxon>Moneuplotes</taxon>
    </lineage>
</organism>
<gene>
    <name evidence="1" type="ORF">ECRASSUSDP1_LOCUS9479</name>
</gene>
<dbReference type="AlphaFoldDB" id="A0AAD1XDW4"/>
<evidence type="ECO:0000313" key="2">
    <source>
        <dbReference type="Proteomes" id="UP001295684"/>
    </source>
</evidence>
<evidence type="ECO:0000313" key="1">
    <source>
        <dbReference type="EMBL" id="CAI2368188.1"/>
    </source>
</evidence>
<accession>A0AAD1XDW4</accession>